<name>A0ABQ6CA79_9BURK</name>
<dbReference type="InterPro" id="IPR036663">
    <property type="entry name" value="Fumarylacetoacetase_C_sf"/>
</dbReference>
<reference evidence="5" key="1">
    <citation type="journal article" date="2019" name="Int. J. Syst. Evol. Microbiol.">
        <title>The Global Catalogue of Microorganisms (GCM) 10K type strain sequencing project: providing services to taxonomists for standard genome sequencing and annotation.</title>
        <authorList>
            <consortium name="The Broad Institute Genomics Platform"/>
            <consortium name="The Broad Institute Genome Sequencing Center for Infectious Disease"/>
            <person name="Wu L."/>
            <person name="Ma J."/>
        </authorList>
    </citation>
    <scope>NUCLEOTIDE SEQUENCE [LARGE SCALE GENOMIC DNA]</scope>
    <source>
        <strain evidence="5">NBRC 109341</strain>
    </source>
</reference>
<evidence type="ECO:0000259" key="3">
    <source>
        <dbReference type="Pfam" id="PF01557"/>
    </source>
</evidence>
<comment type="caution">
    <text evidence="4">The sequence shown here is derived from an EMBL/GenBank/DDBJ whole genome shotgun (WGS) entry which is preliminary data.</text>
</comment>
<organism evidence="4 5">
    <name type="scientific">Hydrogenophaga electricum</name>
    <dbReference type="NCBI Taxonomy" id="1230953"/>
    <lineage>
        <taxon>Bacteria</taxon>
        <taxon>Pseudomonadati</taxon>
        <taxon>Pseudomonadota</taxon>
        <taxon>Betaproteobacteria</taxon>
        <taxon>Burkholderiales</taxon>
        <taxon>Comamonadaceae</taxon>
        <taxon>Hydrogenophaga</taxon>
    </lineage>
</organism>
<dbReference type="Proteomes" id="UP001156903">
    <property type="component" value="Unassembled WGS sequence"/>
</dbReference>
<protein>
    <submittedName>
        <fullName evidence="4">2-keto-4-pentenoate hydratase</fullName>
    </submittedName>
</protein>
<keyword evidence="1" id="KW-0456">Lyase</keyword>
<evidence type="ECO:0000313" key="4">
    <source>
        <dbReference type="EMBL" id="GLS15614.1"/>
    </source>
</evidence>
<evidence type="ECO:0000256" key="1">
    <source>
        <dbReference type="ARBA" id="ARBA00023239"/>
    </source>
</evidence>
<dbReference type="Pfam" id="PF01557">
    <property type="entry name" value="FAA_hydrolase"/>
    <property type="match status" value="1"/>
</dbReference>
<sequence length="283" mass="29636">MAPGAGDPLQNAPHPDRRGVDTSAVAQAAERIWAARRAGRTLDAEATIGSPDLATAYAIQRALVALRLAAGERVIGWKLGYTSAVMRRQMGIDRPNIGPLTDRMRLAPGDAVAEHLVQPRVEPEIGLRLGTALDARQGPVDRHTVAAAVEGAYACLEVVHSTWAGYRFNLEQNTADNSSAGQVLIGPRLPLADLMALDTVAVRLSDGSTALGQGKGADADGHPLDAVARLARELAAFDQRLEAGDLVITGGLTAACPLATGGRLSATFSFADAWSVQVSVARR</sequence>
<feature type="domain" description="Fumarylacetoacetase-like C-terminal" evidence="3">
    <location>
        <begin position="117"/>
        <end position="256"/>
    </location>
</feature>
<evidence type="ECO:0000256" key="2">
    <source>
        <dbReference type="SAM" id="MobiDB-lite"/>
    </source>
</evidence>
<accession>A0ABQ6CA79</accession>
<keyword evidence="5" id="KW-1185">Reference proteome</keyword>
<gene>
    <name evidence="4" type="ORF">GCM10007935_30500</name>
</gene>
<dbReference type="InterPro" id="IPR050772">
    <property type="entry name" value="Hydratase-Decarb/MhpD_sf"/>
</dbReference>
<dbReference type="PANTHER" id="PTHR30143:SF0">
    <property type="entry name" value="2-KETO-4-PENTENOATE HYDRATASE"/>
    <property type="match status" value="1"/>
</dbReference>
<dbReference type="EMBL" id="BSPB01000029">
    <property type="protein sequence ID" value="GLS15614.1"/>
    <property type="molecule type" value="Genomic_DNA"/>
</dbReference>
<proteinExistence type="predicted"/>
<dbReference type="SUPFAM" id="SSF56529">
    <property type="entry name" value="FAH"/>
    <property type="match status" value="1"/>
</dbReference>
<dbReference type="PANTHER" id="PTHR30143">
    <property type="entry name" value="ACID HYDRATASE"/>
    <property type="match status" value="1"/>
</dbReference>
<dbReference type="Gene3D" id="3.90.850.10">
    <property type="entry name" value="Fumarylacetoacetase-like, C-terminal domain"/>
    <property type="match status" value="1"/>
</dbReference>
<feature type="region of interest" description="Disordered" evidence="2">
    <location>
        <begin position="1"/>
        <end position="23"/>
    </location>
</feature>
<dbReference type="InterPro" id="IPR011234">
    <property type="entry name" value="Fumarylacetoacetase-like_C"/>
</dbReference>
<evidence type="ECO:0000313" key="5">
    <source>
        <dbReference type="Proteomes" id="UP001156903"/>
    </source>
</evidence>